<evidence type="ECO:0000256" key="4">
    <source>
        <dbReference type="ARBA" id="ARBA00022989"/>
    </source>
</evidence>
<evidence type="ECO:0000256" key="2">
    <source>
        <dbReference type="ARBA" id="ARBA00004922"/>
    </source>
</evidence>
<keyword evidence="7" id="KW-1185">Reference proteome</keyword>
<evidence type="ECO:0000313" key="6">
    <source>
        <dbReference type="EMBL" id="CAH6787225.1"/>
    </source>
</evidence>
<dbReference type="Pfam" id="PF04756">
    <property type="entry name" value="OST3_OST6"/>
    <property type="match status" value="1"/>
</dbReference>
<accession>A0AAU9Z5U0</accession>
<comment type="caution">
    <text evidence="6">The sequence shown here is derived from an EMBL/GenBank/DDBJ whole genome shotgun (WGS) entry which is preliminary data.</text>
</comment>
<dbReference type="InterPro" id="IPR021149">
    <property type="entry name" value="OligosaccharylTrfase_OST3/OST6"/>
</dbReference>
<dbReference type="EMBL" id="CALSGD010001393">
    <property type="protein sequence ID" value="CAH6787225.1"/>
    <property type="molecule type" value="Genomic_DNA"/>
</dbReference>
<keyword evidence="4" id="KW-1133">Transmembrane helix</keyword>
<keyword evidence="3" id="KW-0812">Transmembrane</keyword>
<keyword evidence="5" id="KW-0472">Membrane</keyword>
<gene>
    <name evidence="6" type="primary">Tusc3</name>
    <name evidence="6" type="ORF">PHOROB_LOCUS5135</name>
</gene>
<dbReference type="Gene3D" id="3.40.30.10">
    <property type="entry name" value="Glutaredoxin"/>
    <property type="match status" value="1"/>
</dbReference>
<evidence type="ECO:0000256" key="3">
    <source>
        <dbReference type="ARBA" id="ARBA00022692"/>
    </source>
</evidence>
<proteinExistence type="predicted"/>
<evidence type="ECO:0000313" key="7">
    <source>
        <dbReference type="Proteomes" id="UP001152836"/>
    </source>
</evidence>
<comment type="subcellular location">
    <subcellularLocation>
        <location evidence="1">Membrane</location>
        <topology evidence="1">Multi-pass membrane protein</topology>
    </subcellularLocation>
</comment>
<reference evidence="6" key="1">
    <citation type="submission" date="2022-06" db="EMBL/GenBank/DDBJ databases">
        <authorList>
            <person name="Andreotti S."/>
            <person name="Wyler E."/>
        </authorList>
    </citation>
    <scope>NUCLEOTIDE SEQUENCE</scope>
</reference>
<name>A0AAU9Z5U0_PHORO</name>
<protein>
    <submittedName>
        <fullName evidence="6">Tusc3 protein</fullName>
    </submittedName>
</protein>
<dbReference type="GO" id="GO:0018279">
    <property type="term" value="P:protein N-linked glycosylation via asparagine"/>
    <property type="evidence" value="ECO:0007669"/>
    <property type="project" value="TreeGrafter"/>
</dbReference>
<dbReference type="AlphaFoldDB" id="A0AAU9Z5U0"/>
<organism evidence="6 7">
    <name type="scientific">Phodopus roborovskii</name>
    <name type="common">Roborovski's desert hamster</name>
    <name type="synonym">Cricetulus roborovskii</name>
    <dbReference type="NCBI Taxonomy" id="109678"/>
    <lineage>
        <taxon>Eukaryota</taxon>
        <taxon>Metazoa</taxon>
        <taxon>Chordata</taxon>
        <taxon>Craniata</taxon>
        <taxon>Vertebrata</taxon>
        <taxon>Euteleostomi</taxon>
        <taxon>Mammalia</taxon>
        <taxon>Eutheria</taxon>
        <taxon>Euarchontoglires</taxon>
        <taxon>Glires</taxon>
        <taxon>Rodentia</taxon>
        <taxon>Myomorpha</taxon>
        <taxon>Muroidea</taxon>
        <taxon>Cricetidae</taxon>
        <taxon>Cricetinae</taxon>
        <taxon>Phodopus</taxon>
    </lineage>
</organism>
<evidence type="ECO:0000256" key="1">
    <source>
        <dbReference type="ARBA" id="ARBA00004141"/>
    </source>
</evidence>
<evidence type="ECO:0000256" key="5">
    <source>
        <dbReference type="ARBA" id="ARBA00023136"/>
    </source>
</evidence>
<sequence>MAFLATCPEDSRPNMHLLLCHSSGFQVFNLSNLLAEKVEQLMEWSSRRSIFRMNGDKFRKFVKAPPRNYSMIVMFTALQPQRQCSVCRLQFMSTWFCVLEPVVF</sequence>
<dbReference type="GO" id="GO:0008250">
    <property type="term" value="C:oligosaccharyltransferase complex"/>
    <property type="evidence" value="ECO:0007669"/>
    <property type="project" value="TreeGrafter"/>
</dbReference>
<dbReference type="PANTHER" id="PTHR12692">
    <property type="entry name" value="DOLICHYL-DIPHOSPHOOLIGOSACCHARIDE--PROTEIN GLYCOSYLTRANSFERASE-RELATED"/>
    <property type="match status" value="1"/>
</dbReference>
<dbReference type="Proteomes" id="UP001152836">
    <property type="component" value="Unassembled WGS sequence"/>
</dbReference>
<comment type="pathway">
    <text evidence="2">Protein modification; protein glycosylation.</text>
</comment>
<dbReference type="PANTHER" id="PTHR12692:SF1">
    <property type="entry name" value="TUMOR SUPPRESSOR CANDIDATE 3"/>
    <property type="match status" value="1"/>
</dbReference>